<evidence type="ECO:0000256" key="6">
    <source>
        <dbReference type="ARBA" id="ARBA00022679"/>
    </source>
</evidence>
<feature type="domain" description="GPI ethanolamine phosphate transferase 1 C-terminal" evidence="15">
    <location>
        <begin position="453"/>
        <end position="939"/>
    </location>
</feature>
<proteinExistence type="inferred from homology"/>
<dbReference type="GO" id="GO:0071555">
    <property type="term" value="P:cell wall organization"/>
    <property type="evidence" value="ECO:0007669"/>
    <property type="project" value="UniProtKB-KW"/>
</dbReference>
<dbReference type="GO" id="GO:0051377">
    <property type="term" value="F:mannose-ethanolamine phosphotransferase activity"/>
    <property type="evidence" value="ECO:0007669"/>
    <property type="project" value="UniProtKB-UniRule"/>
</dbReference>
<keyword evidence="5 14" id="KW-0337">GPI-anchor biosynthesis</keyword>
<dbReference type="FunFam" id="3.40.720.10:FF:000015">
    <property type="entry name" value="GPI ethanolamine phosphate transferase 1"/>
    <property type="match status" value="1"/>
</dbReference>
<feature type="transmembrane region" description="Helical" evidence="14">
    <location>
        <begin position="565"/>
        <end position="585"/>
    </location>
</feature>
<feature type="transmembrane region" description="Helical" evidence="14">
    <location>
        <begin position="683"/>
        <end position="702"/>
    </location>
</feature>
<evidence type="ECO:0000256" key="10">
    <source>
        <dbReference type="ARBA" id="ARBA00023136"/>
    </source>
</evidence>
<comment type="function">
    <text evidence="13 14">Ethanolamine phosphate transferase involved in glycosylphosphatidylinositol-anchor biosynthesis. Transfers ethanolamine phosphate to the first alpha-1,4-linked mannose of the glycosylphosphatidylinositol precursor of GPI-anchor.</text>
</comment>
<evidence type="ECO:0000259" key="15">
    <source>
        <dbReference type="Pfam" id="PF04987"/>
    </source>
</evidence>
<feature type="transmembrane region" description="Helical" evidence="14">
    <location>
        <begin position="722"/>
        <end position="740"/>
    </location>
</feature>
<feature type="transmembrane region" description="Helical" evidence="14">
    <location>
        <begin position="841"/>
        <end position="863"/>
    </location>
</feature>
<reference evidence="16 17" key="1">
    <citation type="submission" date="2019-09" db="EMBL/GenBank/DDBJ databases">
        <title>The hologenome of the rock-dwelling lichen Lasallia pustulata.</title>
        <authorList>
            <person name="Greshake Tzovaras B."/>
            <person name="Segers F."/>
            <person name="Bicker A."/>
            <person name="Dal Grande F."/>
            <person name="Otte J."/>
            <person name="Hankeln T."/>
            <person name="Schmitt I."/>
            <person name="Ebersberger I."/>
        </authorList>
    </citation>
    <scope>NUCLEOTIDE SEQUENCE [LARGE SCALE GENOMIC DNA]</scope>
    <source>
        <strain evidence="16">A1-1</strain>
    </source>
</reference>
<feature type="transmembrane region" description="Helical" evidence="14">
    <location>
        <begin position="500"/>
        <end position="521"/>
    </location>
</feature>
<evidence type="ECO:0000256" key="11">
    <source>
        <dbReference type="ARBA" id="ARBA00023180"/>
    </source>
</evidence>
<gene>
    <name evidence="16" type="ORF">FRX48_01841</name>
</gene>
<evidence type="ECO:0000256" key="12">
    <source>
        <dbReference type="ARBA" id="ARBA00023316"/>
    </source>
</evidence>
<comment type="similarity">
    <text evidence="3 14">Belongs to the PIGG/PIGN/PIGO family. PIGN subfamily.</text>
</comment>
<feature type="transmembrane region" description="Helical" evidence="14">
    <location>
        <begin position="643"/>
        <end position="662"/>
    </location>
</feature>
<evidence type="ECO:0000256" key="14">
    <source>
        <dbReference type="RuleBase" id="RU367138"/>
    </source>
</evidence>
<keyword evidence="8 14" id="KW-0256">Endoplasmic reticulum</keyword>
<feature type="transmembrane region" description="Helical" evidence="14">
    <location>
        <begin position="7"/>
        <end position="30"/>
    </location>
</feature>
<feature type="transmembrane region" description="Helical" evidence="14">
    <location>
        <begin position="616"/>
        <end position="637"/>
    </location>
</feature>
<feature type="transmembrane region" description="Helical" evidence="14">
    <location>
        <begin position="591"/>
        <end position="607"/>
    </location>
</feature>
<dbReference type="Proteomes" id="UP000324767">
    <property type="component" value="Unassembled WGS sequence"/>
</dbReference>
<feature type="transmembrane region" description="Helical" evidence="14">
    <location>
        <begin position="747"/>
        <end position="764"/>
    </location>
</feature>
<protein>
    <recommendedName>
        <fullName evidence="4 14">GPI ethanolamine phosphate transferase 1</fullName>
        <ecNumber evidence="14">2.-.-.-</ecNumber>
    </recommendedName>
</protein>
<feature type="transmembrane region" description="Helical" evidence="14">
    <location>
        <begin position="915"/>
        <end position="934"/>
    </location>
</feature>
<dbReference type="SUPFAM" id="SSF53649">
    <property type="entry name" value="Alkaline phosphatase-like"/>
    <property type="match status" value="1"/>
</dbReference>
<evidence type="ECO:0000256" key="1">
    <source>
        <dbReference type="ARBA" id="ARBA00004477"/>
    </source>
</evidence>
<organism evidence="16 17">
    <name type="scientific">Lasallia pustulata</name>
    <dbReference type="NCBI Taxonomy" id="136370"/>
    <lineage>
        <taxon>Eukaryota</taxon>
        <taxon>Fungi</taxon>
        <taxon>Dikarya</taxon>
        <taxon>Ascomycota</taxon>
        <taxon>Pezizomycotina</taxon>
        <taxon>Lecanoromycetes</taxon>
        <taxon>OSLEUM clade</taxon>
        <taxon>Umbilicariomycetidae</taxon>
        <taxon>Umbilicariales</taxon>
        <taxon>Umbilicariaceae</taxon>
        <taxon>Lasallia</taxon>
    </lineage>
</organism>
<keyword evidence="6 14" id="KW-0808">Transferase</keyword>
<comment type="pathway">
    <text evidence="2 14">Glycolipid biosynthesis; glycosylphosphatidylinositol-anchor biosynthesis.</text>
</comment>
<evidence type="ECO:0000256" key="9">
    <source>
        <dbReference type="ARBA" id="ARBA00022989"/>
    </source>
</evidence>
<name>A0A5M8PZ45_9LECA</name>
<accession>A0A5M8PZ45</accession>
<dbReference type="Gene3D" id="3.40.720.10">
    <property type="entry name" value="Alkaline Phosphatase, subunit A"/>
    <property type="match status" value="1"/>
</dbReference>
<dbReference type="GO" id="GO:0005789">
    <property type="term" value="C:endoplasmic reticulum membrane"/>
    <property type="evidence" value="ECO:0007669"/>
    <property type="project" value="UniProtKB-SubCell"/>
</dbReference>
<evidence type="ECO:0000313" key="16">
    <source>
        <dbReference type="EMBL" id="KAA6415089.1"/>
    </source>
</evidence>
<dbReference type="Pfam" id="PF01663">
    <property type="entry name" value="Phosphodiest"/>
    <property type="match status" value="1"/>
</dbReference>
<keyword evidence="9 14" id="KW-1133">Transmembrane helix</keyword>
<dbReference type="EC" id="2.-.-.-" evidence="14"/>
<dbReference type="GO" id="GO:0006506">
    <property type="term" value="P:GPI anchor biosynthetic process"/>
    <property type="evidence" value="ECO:0007669"/>
    <property type="project" value="UniProtKB-UniPathway"/>
</dbReference>
<dbReference type="UniPathway" id="UPA00196"/>
<dbReference type="InterPro" id="IPR017852">
    <property type="entry name" value="GPI_EtnP_transferase_1_C"/>
</dbReference>
<evidence type="ECO:0000313" key="17">
    <source>
        <dbReference type="Proteomes" id="UP000324767"/>
    </source>
</evidence>
<dbReference type="Pfam" id="PF04987">
    <property type="entry name" value="PigN"/>
    <property type="match status" value="1"/>
</dbReference>
<evidence type="ECO:0000256" key="13">
    <source>
        <dbReference type="ARBA" id="ARBA00024850"/>
    </source>
</evidence>
<keyword evidence="7 14" id="KW-0812">Transmembrane</keyword>
<dbReference type="EMBL" id="VXIT01000002">
    <property type="protein sequence ID" value="KAA6415089.1"/>
    <property type="molecule type" value="Genomic_DNA"/>
</dbReference>
<feature type="transmembrane region" description="Helical" evidence="14">
    <location>
        <begin position="883"/>
        <end position="903"/>
    </location>
</feature>
<evidence type="ECO:0000256" key="2">
    <source>
        <dbReference type="ARBA" id="ARBA00004687"/>
    </source>
</evidence>
<keyword evidence="12" id="KW-0961">Cell wall biogenesis/degradation</keyword>
<evidence type="ECO:0000256" key="5">
    <source>
        <dbReference type="ARBA" id="ARBA00022502"/>
    </source>
</evidence>
<comment type="subcellular location">
    <subcellularLocation>
        <location evidence="1 14">Endoplasmic reticulum membrane</location>
        <topology evidence="1 14">Multi-pass membrane protein</topology>
    </subcellularLocation>
</comment>
<dbReference type="InterPro" id="IPR007070">
    <property type="entry name" value="GPI_EtnP_transferase_1"/>
</dbReference>
<dbReference type="AlphaFoldDB" id="A0A5M8PZ45"/>
<dbReference type="PANTHER" id="PTHR12250:SF0">
    <property type="entry name" value="GPI ETHANOLAMINE PHOSPHATE TRANSFERASE 1"/>
    <property type="match status" value="1"/>
</dbReference>
<dbReference type="OrthoDB" id="2748310at2759"/>
<dbReference type="InterPro" id="IPR037671">
    <property type="entry name" value="PIGN_N"/>
</dbReference>
<evidence type="ECO:0000256" key="8">
    <source>
        <dbReference type="ARBA" id="ARBA00022824"/>
    </source>
</evidence>
<evidence type="ECO:0000256" key="3">
    <source>
        <dbReference type="ARBA" id="ARBA00008400"/>
    </source>
</evidence>
<evidence type="ECO:0000256" key="7">
    <source>
        <dbReference type="ARBA" id="ARBA00022692"/>
    </source>
</evidence>
<comment type="caution">
    <text evidence="16">The sequence shown here is derived from an EMBL/GenBank/DDBJ whole genome shotgun (WGS) entry which is preliminary data.</text>
</comment>
<feature type="transmembrane region" description="Helical" evidence="14">
    <location>
        <begin position="946"/>
        <end position="963"/>
    </location>
</feature>
<dbReference type="InterPro" id="IPR017850">
    <property type="entry name" value="Alkaline_phosphatase_core_sf"/>
</dbReference>
<dbReference type="PANTHER" id="PTHR12250">
    <property type="entry name" value="PHOSPHATIDYLINOSITOL GLYCAN, CLASS N"/>
    <property type="match status" value="1"/>
</dbReference>
<dbReference type="InterPro" id="IPR002591">
    <property type="entry name" value="Phosphodiest/P_Trfase"/>
</dbReference>
<keyword evidence="10 14" id="KW-0472">Membrane</keyword>
<dbReference type="CDD" id="cd16020">
    <property type="entry name" value="GPI_EPT_1"/>
    <property type="match status" value="1"/>
</dbReference>
<sequence>MARLNRFGFLGVAVVFHLIYMYSIFDIYFVSPIVSGMRPFSVERPGDSQAPARRLVLFVGDGLRADKAFQSFPDPSPPDPNASGALEPRPLAPFLRSRVLEHGTFGVSHTRMPTESRPGHVALIAGLYEDVSAVTTGWKLNPVNFDSVFNRSRHTWSWGSPDILPMFKEGAVPGRVDAEVYGEEAEDYTQDATQLDTWVFDKVKEMFRAATENSTLDNALREDKNVFFLHLLGLDTTGHAYRPYSKEYLHNIKIVDQGVEEITKLAGEFFGDDRTAFVFTADHGMSDWGSHGDGHPDNTRTPLIAWGSGIAKPVISGAAKAPGHDDGFSADWGLDHIQRHDVAQADVAALMAYVAGLEFPVNSVGELPLAYIAGDQKEKAEAAFVNAQGIMEMYRVKEEQKRSTELRYRPYAPLGDKVHSVEHRVAGIRDLIKAEKYEDAIRKSQDLLDLGLQGLRYLQTYDWLFLRTLVTAGYLGWIAFAVTTVIDLHVLHGKTETSRHISTITVFSALSVVLFSILWVQKSPVTYYAYAAFPLIFWEEVVARRGALVAGKNELLGKPKSKDETIALVVGALAFAGLLEALVLSYFNREVYTICFLLAASWPAFYGHEFYIHNKILIATWAVACILMSTFTLLPVVKVEDTNVILIGGFLMLLVGVLYLLFEKSIMSSSASGSEGLSSITDGLSRIILGVQIGLILLAMVITRSSVSSLQSKRGLPLGNQVTGWIVLITSLSIPFLHSLQPNNHYIHRLVIIFLTFSPVFIILTISYEGLFYFVFCGTLLTWVRLEHHIYTFTTAQQPSPPSPTPSPKPLGRAISAVSSQLSSPDGGSQYRALRLSDARIALFFFFLLQSAFFSTGNIASISSFSLDSVYRLIPVFDPFSQAALLILKLLIPFAVMSANLGILNRRLGVAPSSLFMVVMAISDVLTMNFFWMVRDEGSWLDIGTSISHFCIASLLCVFVAGLEFMSEVFVSGVDVGREHGGKTMKTEKESLLNGHGGVKTNGVAVGR</sequence>
<feature type="transmembrane region" description="Helical" evidence="14">
    <location>
        <begin position="463"/>
        <end position="488"/>
    </location>
</feature>
<evidence type="ECO:0000256" key="4">
    <source>
        <dbReference type="ARBA" id="ARBA00020831"/>
    </source>
</evidence>
<keyword evidence="11" id="KW-0325">Glycoprotein</keyword>